<keyword evidence="7" id="KW-0418">Kinase</keyword>
<feature type="domain" description="Response regulatory" evidence="6">
    <location>
        <begin position="580"/>
        <end position="696"/>
    </location>
</feature>
<dbReference type="PANTHER" id="PTHR43065">
    <property type="entry name" value="SENSOR HISTIDINE KINASE"/>
    <property type="match status" value="1"/>
</dbReference>
<evidence type="ECO:0000256" key="3">
    <source>
        <dbReference type="ARBA" id="ARBA00022553"/>
    </source>
</evidence>
<dbReference type="PROSITE" id="PS50110">
    <property type="entry name" value="RESPONSE_REGULATORY"/>
    <property type="match status" value="1"/>
</dbReference>
<dbReference type="EMBL" id="JACBYR010000001">
    <property type="protein sequence ID" value="NYE80932.1"/>
    <property type="molecule type" value="Genomic_DNA"/>
</dbReference>
<dbReference type="Gene3D" id="1.10.287.130">
    <property type="match status" value="1"/>
</dbReference>
<comment type="catalytic activity">
    <reaction evidence="1">
        <text>ATP + protein L-histidine = ADP + protein N-phospho-L-histidine.</text>
        <dbReference type="EC" id="2.7.13.3"/>
    </reaction>
</comment>
<organism evidence="7 8">
    <name type="scientific">Pigmentiphaga litoralis</name>
    <dbReference type="NCBI Taxonomy" id="516702"/>
    <lineage>
        <taxon>Bacteria</taxon>
        <taxon>Pseudomonadati</taxon>
        <taxon>Pseudomonadota</taxon>
        <taxon>Betaproteobacteria</taxon>
        <taxon>Burkholderiales</taxon>
        <taxon>Alcaligenaceae</taxon>
        <taxon>Pigmentiphaga</taxon>
    </lineage>
</organism>
<dbReference type="PROSITE" id="PS50109">
    <property type="entry name" value="HIS_KIN"/>
    <property type="match status" value="1"/>
</dbReference>
<dbReference type="InterPro" id="IPR004358">
    <property type="entry name" value="Sig_transdc_His_kin-like_C"/>
</dbReference>
<evidence type="ECO:0000259" key="5">
    <source>
        <dbReference type="PROSITE" id="PS50109"/>
    </source>
</evidence>
<dbReference type="PANTHER" id="PTHR43065:SF42">
    <property type="entry name" value="TWO-COMPONENT SENSOR PPRA"/>
    <property type="match status" value="1"/>
</dbReference>
<dbReference type="CDD" id="cd18161">
    <property type="entry name" value="REC_hyHK_blue-like"/>
    <property type="match status" value="1"/>
</dbReference>
<evidence type="ECO:0000313" key="7">
    <source>
        <dbReference type="EMBL" id="NYE80932.1"/>
    </source>
</evidence>
<dbReference type="InterPro" id="IPR011006">
    <property type="entry name" value="CheY-like_superfamily"/>
</dbReference>
<dbReference type="SUPFAM" id="SSF55874">
    <property type="entry name" value="ATPase domain of HSP90 chaperone/DNA topoisomerase II/histidine kinase"/>
    <property type="match status" value="1"/>
</dbReference>
<evidence type="ECO:0000313" key="8">
    <source>
        <dbReference type="Proteomes" id="UP000542125"/>
    </source>
</evidence>
<dbReference type="SUPFAM" id="SSF47384">
    <property type="entry name" value="Homodimeric domain of signal transducing histidine kinase"/>
    <property type="match status" value="1"/>
</dbReference>
<evidence type="ECO:0000259" key="6">
    <source>
        <dbReference type="PROSITE" id="PS50110"/>
    </source>
</evidence>
<evidence type="ECO:0000256" key="1">
    <source>
        <dbReference type="ARBA" id="ARBA00000085"/>
    </source>
</evidence>
<dbReference type="Proteomes" id="UP000542125">
    <property type="component" value="Unassembled WGS sequence"/>
</dbReference>
<dbReference type="SMART" id="SM00388">
    <property type="entry name" value="HisKA"/>
    <property type="match status" value="1"/>
</dbReference>
<dbReference type="Pfam" id="PF00072">
    <property type="entry name" value="Response_reg"/>
    <property type="match status" value="1"/>
</dbReference>
<dbReference type="Pfam" id="PF08448">
    <property type="entry name" value="PAS_4"/>
    <property type="match status" value="2"/>
</dbReference>
<protein>
    <recommendedName>
        <fullName evidence="2">histidine kinase</fullName>
        <ecNumber evidence="2">2.7.13.3</ecNumber>
    </recommendedName>
</protein>
<dbReference type="InterPro" id="IPR036890">
    <property type="entry name" value="HATPase_C_sf"/>
</dbReference>
<dbReference type="Gene3D" id="3.30.450.20">
    <property type="entry name" value="PAS domain"/>
    <property type="match status" value="2"/>
</dbReference>
<dbReference type="CDD" id="cd00082">
    <property type="entry name" value="HisKA"/>
    <property type="match status" value="1"/>
</dbReference>
<proteinExistence type="predicted"/>
<dbReference type="Gene3D" id="3.40.50.2300">
    <property type="match status" value="1"/>
</dbReference>
<dbReference type="PRINTS" id="PR00344">
    <property type="entry name" value="BCTRLSENSOR"/>
</dbReference>
<evidence type="ECO:0000256" key="4">
    <source>
        <dbReference type="PROSITE-ProRule" id="PRU00169"/>
    </source>
</evidence>
<dbReference type="InterPro" id="IPR003661">
    <property type="entry name" value="HisK_dim/P_dom"/>
</dbReference>
<feature type="modified residue" description="4-aspartylphosphate" evidence="4">
    <location>
        <position position="630"/>
    </location>
</feature>
<sequence length="699" mass="76804">MVDQGLSAFLNNGDARCARFTRIDWSATPLGPVDTWPTVIKSTLATWMDSPQAMFVAWGPELRFFFNDAYAPMLLDRVDRAMGQPFQEIWSDIWADIEWIVDRALAGEGVRVEEMPLSMFRNGVRKATWWTFTYMPLRDEHANILGMMCTVVDATSAVLARAEADRERERQRLTLQQMPGFAGLLFGPEHVFDYVNDSYQKLFGPRPFVGQAIRDVFPELEGQGFYELLHTVYTTGEPIVMHGYPIHMSGEAQPRYLDFLYHPVRDDAGDVIGIFTGGYEVTENVRAEEALRLMNVTLEQRVEERTSELLRAQEALRQSQKMEAVGQLTGGLAHDFNNLLTGISGSLELMRRRLQMGTLDRASTERYIDTAQGAAQRAAAVTHRMLAFARRQTLDPQPTDVNRLVRDMVELLRRTVGPAIPVDVLLAPGLWSTMVDAVQLDNALLNLSINARDAMPHGGRLTIATANRSILPGMASELGLVAGDYVALSVSDDGIGMTPDTVARAVEPFFTTKPLGQGTGLGLSMVYGFARQSGGVLRIESTFGEGTTMSLFLPRFDGAASEDDDAAAQAAAAAPVRRARVLVVDDEITVRMLVTEVLKDAGMAPVEAEDGPSAMTVLQSDVALDLMVTDVGLPGGMNGRQLADAARAQRPDLKVLFITGYAENALIGDGVLEPGMQVLTKPFTVDSLLERVRQLTLAR</sequence>
<dbReference type="RefSeq" id="WP_257022313.1">
    <property type="nucleotide sequence ID" value="NZ_JACBYR010000001.1"/>
</dbReference>
<name>A0A7Y9IQ77_9BURK</name>
<dbReference type="SMART" id="SM00448">
    <property type="entry name" value="REC"/>
    <property type="match status" value="1"/>
</dbReference>
<dbReference type="InterPro" id="IPR005467">
    <property type="entry name" value="His_kinase_dom"/>
</dbReference>
<dbReference type="InterPro" id="IPR036097">
    <property type="entry name" value="HisK_dim/P_sf"/>
</dbReference>
<dbReference type="GO" id="GO:0000155">
    <property type="term" value="F:phosphorelay sensor kinase activity"/>
    <property type="evidence" value="ECO:0007669"/>
    <property type="project" value="InterPro"/>
</dbReference>
<dbReference type="InterPro" id="IPR003594">
    <property type="entry name" value="HATPase_dom"/>
</dbReference>
<dbReference type="SUPFAM" id="SSF55785">
    <property type="entry name" value="PYP-like sensor domain (PAS domain)"/>
    <property type="match status" value="2"/>
</dbReference>
<feature type="domain" description="Histidine kinase" evidence="5">
    <location>
        <begin position="331"/>
        <end position="557"/>
    </location>
</feature>
<dbReference type="InterPro" id="IPR001789">
    <property type="entry name" value="Sig_transdc_resp-reg_receiver"/>
</dbReference>
<gene>
    <name evidence="7" type="ORF">FHW18_000203</name>
</gene>
<keyword evidence="7" id="KW-0808">Transferase</keyword>
<dbReference type="InterPro" id="IPR013656">
    <property type="entry name" value="PAS_4"/>
</dbReference>
<dbReference type="Pfam" id="PF02518">
    <property type="entry name" value="HATPase_c"/>
    <property type="match status" value="1"/>
</dbReference>
<dbReference type="AlphaFoldDB" id="A0A7Y9IQ77"/>
<keyword evidence="8" id="KW-1185">Reference proteome</keyword>
<dbReference type="Pfam" id="PF00512">
    <property type="entry name" value="HisKA"/>
    <property type="match status" value="1"/>
</dbReference>
<dbReference type="InterPro" id="IPR035965">
    <property type="entry name" value="PAS-like_dom_sf"/>
</dbReference>
<dbReference type="Gene3D" id="3.30.565.10">
    <property type="entry name" value="Histidine kinase-like ATPase, C-terminal domain"/>
    <property type="match status" value="1"/>
</dbReference>
<accession>A0A7Y9IQ77</accession>
<dbReference type="SMART" id="SM00387">
    <property type="entry name" value="HATPase_c"/>
    <property type="match status" value="1"/>
</dbReference>
<dbReference type="SUPFAM" id="SSF52172">
    <property type="entry name" value="CheY-like"/>
    <property type="match status" value="1"/>
</dbReference>
<evidence type="ECO:0000256" key="2">
    <source>
        <dbReference type="ARBA" id="ARBA00012438"/>
    </source>
</evidence>
<dbReference type="EC" id="2.7.13.3" evidence="2"/>
<comment type="caution">
    <text evidence="7">The sequence shown here is derived from an EMBL/GenBank/DDBJ whole genome shotgun (WGS) entry which is preliminary data.</text>
</comment>
<reference evidence="7 8" key="1">
    <citation type="submission" date="2020-07" db="EMBL/GenBank/DDBJ databases">
        <title>Genomic Encyclopedia of Type Strains, Phase IV (KMG-V): Genome sequencing to study the core and pangenomes of soil and plant-associated prokaryotes.</title>
        <authorList>
            <person name="Whitman W."/>
        </authorList>
    </citation>
    <scope>NUCLEOTIDE SEQUENCE [LARGE SCALE GENOMIC DNA]</scope>
    <source>
        <strain evidence="7 8">SAS40</strain>
    </source>
</reference>
<keyword evidence="3 4" id="KW-0597">Phosphoprotein</keyword>